<dbReference type="Proteomes" id="UP000239650">
    <property type="component" value="Unassembled WGS sequence"/>
</dbReference>
<dbReference type="InterPro" id="IPR008792">
    <property type="entry name" value="PQQD"/>
</dbReference>
<dbReference type="EMBL" id="OKRC01000007">
    <property type="protein sequence ID" value="SPE21881.1"/>
    <property type="molecule type" value="Genomic_DNA"/>
</dbReference>
<dbReference type="RefSeq" id="WP_016264604.1">
    <property type="nucleotide sequence ID" value="NZ_BJLN01000004.1"/>
</dbReference>
<dbReference type="SMR" id="A0A223K5C0"/>
<gene>
    <name evidence="1" type="ORF">LAS9267_01569</name>
</gene>
<evidence type="ECO:0000313" key="2">
    <source>
        <dbReference type="Proteomes" id="UP000239650"/>
    </source>
</evidence>
<sequence>MRKQKAEVDLNQLIFAKVPEVKFQLKAGQVTIIRPQDHWIQRFFRRLHIRIPAESKLTLDDYGSFVFRHVNGQRSVYQIGQALAAEYDETNDYLYERLLVYLNHLEQTEHLIKRVTD</sequence>
<proteinExistence type="predicted"/>
<dbReference type="Pfam" id="PF05402">
    <property type="entry name" value="PqqD"/>
    <property type="match status" value="1"/>
</dbReference>
<evidence type="ECO:0000313" key="1">
    <source>
        <dbReference type="EMBL" id="SPE21881.1"/>
    </source>
</evidence>
<protein>
    <submittedName>
        <fullName evidence="1">Coenzyme PQQ synthesis protein D (PqqD)</fullName>
    </submittedName>
</protein>
<accession>A0A223K5C0</accession>
<name>A0A223K5C0_LATSK</name>
<dbReference type="GeneID" id="57133150"/>
<reference evidence="1 2" key="1">
    <citation type="submission" date="2018-02" db="EMBL/GenBank/DDBJ databases">
        <authorList>
            <person name="Rodrigo-Torres L."/>
            <person name="Arahal R. D."/>
            <person name="Lucena T."/>
        </authorList>
    </citation>
    <scope>NUCLEOTIDE SEQUENCE [LARGE SCALE GENOMIC DNA]</scope>
    <source>
        <strain evidence="1 2">CECT 9267</strain>
    </source>
</reference>
<comment type="caution">
    <text evidence="1">The sequence shown here is derived from an EMBL/GenBank/DDBJ whole genome shotgun (WGS) entry which is preliminary data.</text>
</comment>
<dbReference type="Gene3D" id="1.10.10.1150">
    <property type="entry name" value="Coenzyme PQQ synthesis protein D (PqqD)"/>
    <property type="match status" value="1"/>
</dbReference>
<dbReference type="InterPro" id="IPR041881">
    <property type="entry name" value="PqqD_sf"/>
</dbReference>
<dbReference type="AlphaFoldDB" id="A0A223K5C0"/>
<organism evidence="1 2">
    <name type="scientific">Latilactobacillus sakei</name>
    <name type="common">Lactobacillus sakei</name>
    <dbReference type="NCBI Taxonomy" id="1599"/>
    <lineage>
        <taxon>Bacteria</taxon>
        <taxon>Bacillati</taxon>
        <taxon>Bacillota</taxon>
        <taxon>Bacilli</taxon>
        <taxon>Lactobacillales</taxon>
        <taxon>Lactobacillaceae</taxon>
        <taxon>Latilactobacillus</taxon>
    </lineage>
</organism>